<feature type="region of interest" description="Disordered" evidence="1">
    <location>
        <begin position="24"/>
        <end position="48"/>
    </location>
</feature>
<feature type="compositionally biased region" description="Basic and acidic residues" evidence="1">
    <location>
        <begin position="193"/>
        <end position="230"/>
    </location>
</feature>
<organism evidence="2 3">
    <name type="scientific">Hirundo rustica rustica</name>
    <dbReference type="NCBI Taxonomy" id="333673"/>
    <lineage>
        <taxon>Eukaryota</taxon>
        <taxon>Metazoa</taxon>
        <taxon>Chordata</taxon>
        <taxon>Craniata</taxon>
        <taxon>Vertebrata</taxon>
        <taxon>Euteleostomi</taxon>
        <taxon>Archelosauria</taxon>
        <taxon>Archosauria</taxon>
        <taxon>Dinosauria</taxon>
        <taxon>Saurischia</taxon>
        <taxon>Theropoda</taxon>
        <taxon>Coelurosauria</taxon>
        <taxon>Aves</taxon>
        <taxon>Neognathae</taxon>
        <taxon>Neoaves</taxon>
        <taxon>Telluraves</taxon>
        <taxon>Australaves</taxon>
        <taxon>Passeriformes</taxon>
        <taxon>Sylvioidea</taxon>
        <taxon>Hirundinidae</taxon>
        <taxon>Hirundo</taxon>
    </lineage>
</organism>
<dbReference type="EMBL" id="QRBI01000108">
    <property type="protein sequence ID" value="RMC11794.1"/>
    <property type="molecule type" value="Genomic_DNA"/>
</dbReference>
<keyword evidence="3" id="KW-1185">Reference proteome</keyword>
<accession>A0A3M0KKP1</accession>
<feature type="compositionally biased region" description="Basic residues" evidence="1">
    <location>
        <begin position="231"/>
        <end position="240"/>
    </location>
</feature>
<dbReference type="Proteomes" id="UP000269221">
    <property type="component" value="Unassembled WGS sequence"/>
</dbReference>
<sequence>MGIYPFHGNQHRRDLELLERVQGRHQGDQRDGAALDQRDGAADGGKAGRAGIVQPGGEKLWGDPAVAFQCLKELTRKVERDLGQGIWSARTQGVASQCQRAGMDGYWEGIVPWEGGQALAQGAQSSCGCPWIPGSAQGQKKKEKKERGERRDFSKKRREKREEEERKKRREKREEEKKEEREEKRRERKKRREEKEKRKREEEKRREEKRREEKRREEKREEKRREEKRREEKKRKKKKR</sequence>
<dbReference type="AlphaFoldDB" id="A0A3M0KKP1"/>
<feature type="compositionally biased region" description="Basic and acidic residues" evidence="1">
    <location>
        <begin position="160"/>
        <end position="185"/>
    </location>
</feature>
<evidence type="ECO:0000313" key="3">
    <source>
        <dbReference type="Proteomes" id="UP000269221"/>
    </source>
</evidence>
<feature type="compositionally biased region" description="Basic and acidic residues" evidence="1">
    <location>
        <begin position="24"/>
        <end position="41"/>
    </location>
</feature>
<name>A0A3M0KKP1_HIRRU</name>
<reference evidence="2 3" key="1">
    <citation type="submission" date="2018-07" db="EMBL/GenBank/DDBJ databases">
        <title>A high quality draft genome assembly of the barn swallow (H. rustica rustica).</title>
        <authorList>
            <person name="Formenti G."/>
            <person name="Chiara M."/>
            <person name="Poveda L."/>
            <person name="Francoijs K.-J."/>
            <person name="Bonisoli-Alquati A."/>
            <person name="Canova L."/>
            <person name="Gianfranceschi L."/>
            <person name="Horner D.S."/>
            <person name="Saino N."/>
        </authorList>
    </citation>
    <scope>NUCLEOTIDE SEQUENCE [LARGE SCALE GENOMIC DNA]</scope>
    <source>
        <strain evidence="2">Chelidonia</strain>
        <tissue evidence="2">Blood</tissue>
    </source>
</reference>
<evidence type="ECO:0000313" key="2">
    <source>
        <dbReference type="EMBL" id="RMC11794.1"/>
    </source>
</evidence>
<proteinExistence type="predicted"/>
<gene>
    <name evidence="2" type="ORF">DUI87_11920</name>
</gene>
<evidence type="ECO:0000256" key="1">
    <source>
        <dbReference type="SAM" id="MobiDB-lite"/>
    </source>
</evidence>
<feature type="region of interest" description="Disordered" evidence="1">
    <location>
        <begin position="130"/>
        <end position="240"/>
    </location>
</feature>
<comment type="caution">
    <text evidence="2">The sequence shown here is derived from an EMBL/GenBank/DDBJ whole genome shotgun (WGS) entry which is preliminary data.</text>
</comment>
<protein>
    <submittedName>
        <fullName evidence="2">Uncharacterized protein</fullName>
    </submittedName>
</protein>